<dbReference type="SMART" id="SM00311">
    <property type="entry name" value="PWI"/>
    <property type="match status" value="1"/>
</dbReference>
<dbReference type="PhylomeDB" id="A0A060T3B4"/>
<dbReference type="SUPFAM" id="SSF54928">
    <property type="entry name" value="RNA-binding domain, RBD"/>
    <property type="match status" value="1"/>
</dbReference>
<feature type="region of interest" description="Disordered" evidence="6">
    <location>
        <begin position="176"/>
        <end position="218"/>
    </location>
</feature>
<dbReference type="PANTHER" id="PTHR18806">
    <property type="entry name" value="RBM25 PROTEIN"/>
    <property type="match status" value="1"/>
</dbReference>
<evidence type="ECO:0000256" key="2">
    <source>
        <dbReference type="ARBA" id="ARBA00014280"/>
    </source>
</evidence>
<accession>A0A060T3B4</accession>
<gene>
    <name evidence="8" type="ORF">GNLVRS02_ARAD1C31460g</name>
</gene>
<keyword evidence="3" id="KW-0507">mRNA processing</keyword>
<feature type="region of interest" description="Disordered" evidence="6">
    <location>
        <begin position="398"/>
        <end position="457"/>
    </location>
</feature>
<reference evidence="8" key="2">
    <citation type="submission" date="2014-06" db="EMBL/GenBank/DDBJ databases">
        <title>The complete genome of Blastobotrys (Arxula) adeninivorans LS3 - a yeast of biotechnological interest.</title>
        <authorList>
            <person name="Kunze G."/>
            <person name="Gaillardin C."/>
            <person name="Czernicka M."/>
            <person name="Durrens P."/>
            <person name="Martin T."/>
            <person name="Boer E."/>
            <person name="Gabaldon T."/>
            <person name="Cruz J."/>
            <person name="Talla E."/>
            <person name="Marck C."/>
            <person name="Goffeau A."/>
            <person name="Barbe V."/>
            <person name="Baret P."/>
            <person name="Baronian K."/>
            <person name="Beier S."/>
            <person name="Bleykasten C."/>
            <person name="Bode R."/>
            <person name="Casaregola S."/>
            <person name="Despons L."/>
            <person name="Fairhead C."/>
            <person name="Giersberg M."/>
            <person name="Gierski P."/>
            <person name="Hahnel U."/>
            <person name="Hartmann A."/>
            <person name="Jankowska D."/>
            <person name="Jubin C."/>
            <person name="Jung P."/>
            <person name="Lafontaine I."/>
            <person name="Leh-Louis V."/>
            <person name="Lemaire M."/>
            <person name="Marcet-Houben M."/>
            <person name="Mascher M."/>
            <person name="Morel G."/>
            <person name="Richard G.-F."/>
            <person name="Riechen J."/>
            <person name="Sacerdot C."/>
            <person name="Sarkar A."/>
            <person name="Savel G."/>
            <person name="Schacherer J."/>
            <person name="Sherman D."/>
            <person name="Straub M.-L."/>
            <person name="Stein N."/>
            <person name="Thierry A."/>
            <person name="Trautwein-Schult A."/>
            <person name="Westhof E."/>
            <person name="Worch S."/>
            <person name="Dujon B."/>
            <person name="Souciet J.-L."/>
            <person name="Wincker P."/>
            <person name="Scholz U."/>
            <person name="Neuveglise N."/>
        </authorList>
    </citation>
    <scope>NUCLEOTIDE SEQUENCE</scope>
    <source>
        <strain evidence="8">LS3</strain>
    </source>
</reference>
<dbReference type="InterPro" id="IPR002483">
    <property type="entry name" value="PWI_dom"/>
</dbReference>
<comment type="function">
    <text evidence="5">Component of the U1 snRNP particle, which recognizes and binds the 5'-splice site of pre-mRNA. Together with other non-snRNP factors, U1 snRNP forms the spliceosomal commitment complex, that targets pre-mRNA to the splicing pathway.</text>
</comment>
<keyword evidence="4" id="KW-0747">Spliceosome</keyword>
<organism evidence="8">
    <name type="scientific">Blastobotrys adeninivorans</name>
    <name type="common">Yeast</name>
    <name type="synonym">Arxula adeninivorans</name>
    <dbReference type="NCBI Taxonomy" id="409370"/>
    <lineage>
        <taxon>Eukaryota</taxon>
        <taxon>Fungi</taxon>
        <taxon>Dikarya</taxon>
        <taxon>Ascomycota</taxon>
        <taxon>Saccharomycotina</taxon>
        <taxon>Dipodascomycetes</taxon>
        <taxon>Dipodascales</taxon>
        <taxon>Trichomonascaceae</taxon>
        <taxon>Blastobotrys</taxon>
    </lineage>
</organism>
<feature type="domain" description="PWI" evidence="7">
    <location>
        <begin position="483"/>
        <end position="574"/>
    </location>
</feature>
<dbReference type="EMBL" id="HG937693">
    <property type="protein sequence ID" value="CDP35269.1"/>
    <property type="molecule type" value="Genomic_DNA"/>
</dbReference>
<feature type="compositionally biased region" description="Polar residues" evidence="6">
    <location>
        <begin position="433"/>
        <end position="444"/>
    </location>
</feature>
<dbReference type="GO" id="GO:0005681">
    <property type="term" value="C:spliceosomal complex"/>
    <property type="evidence" value="ECO:0007669"/>
    <property type="project" value="UniProtKB-KW"/>
</dbReference>
<evidence type="ECO:0000256" key="1">
    <source>
        <dbReference type="ARBA" id="ARBA00005544"/>
    </source>
</evidence>
<evidence type="ECO:0000313" key="8">
    <source>
        <dbReference type="EMBL" id="CDP35269.1"/>
    </source>
</evidence>
<dbReference type="SUPFAM" id="SSF101233">
    <property type="entry name" value="PWI domain"/>
    <property type="match status" value="1"/>
</dbReference>
<dbReference type="Pfam" id="PF01480">
    <property type="entry name" value="PWI"/>
    <property type="match status" value="1"/>
</dbReference>
<evidence type="ECO:0000259" key="7">
    <source>
        <dbReference type="PROSITE" id="PS51025"/>
    </source>
</evidence>
<evidence type="ECO:0000256" key="4">
    <source>
        <dbReference type="ARBA" id="ARBA00022728"/>
    </source>
</evidence>
<dbReference type="InterPro" id="IPR052768">
    <property type="entry name" value="RBM25"/>
</dbReference>
<feature type="compositionally biased region" description="Basic and acidic residues" evidence="6">
    <location>
        <begin position="176"/>
        <end position="188"/>
    </location>
</feature>
<name>A0A060T3B4_BLAAD</name>
<evidence type="ECO:0000256" key="6">
    <source>
        <dbReference type="SAM" id="MobiDB-lite"/>
    </source>
</evidence>
<keyword evidence="4" id="KW-0508">mRNA splicing</keyword>
<evidence type="ECO:0000256" key="5">
    <source>
        <dbReference type="ARBA" id="ARBA00025004"/>
    </source>
</evidence>
<comment type="similarity">
    <text evidence="1">Belongs to the SNU71 family.</text>
</comment>
<proteinExistence type="inferred from homology"/>
<feature type="region of interest" description="Disordered" evidence="6">
    <location>
        <begin position="1"/>
        <end position="43"/>
    </location>
</feature>
<dbReference type="InterPro" id="IPR035979">
    <property type="entry name" value="RBD_domain_sf"/>
</dbReference>
<dbReference type="GO" id="GO:0003729">
    <property type="term" value="F:mRNA binding"/>
    <property type="evidence" value="ECO:0007669"/>
    <property type="project" value="TreeGrafter"/>
</dbReference>
<reference evidence="8" key="1">
    <citation type="submission" date="2014-02" db="EMBL/GenBank/DDBJ databases">
        <authorList>
            <person name="Genoscope - CEA"/>
        </authorList>
    </citation>
    <scope>NUCLEOTIDE SEQUENCE</scope>
    <source>
        <strain evidence="8">LS3</strain>
    </source>
</reference>
<feature type="compositionally biased region" description="Polar residues" evidence="6">
    <location>
        <begin position="1"/>
        <end position="40"/>
    </location>
</feature>
<evidence type="ECO:0000256" key="3">
    <source>
        <dbReference type="ARBA" id="ARBA00022664"/>
    </source>
</evidence>
<protein>
    <recommendedName>
        <fullName evidence="2">U1 small nuclear ribonucleoprotein component SNU71</fullName>
    </recommendedName>
</protein>
<dbReference type="InterPro" id="IPR036483">
    <property type="entry name" value="PWI_dom_sf"/>
</dbReference>
<sequence>MYRNVYSQQRRYGSPATAATNSDRGTPKSASPGTASTTNESTDKTFSLYPMSVDEQLRTIFIGSIPKGLSDTIMMTALKQLPGLNQWVRIYLPSGEASTFGFARFASPGAVHVALTVVPKLTIKGRDSGLVARAEENTLRWIESQGPISIQAIARRSEDQLVQSLNMSLSLWTGETEYKTKENDKENDGENGSNGDSASSAPNSANDNDEEFADIPPEDREIIKQEVKEFRELSVKLEKQRLAEDQQYEQQTQQRFAKVTAETLAKRQTDSSYGLDIDEFNFSDENEYADEPDDWAIEFAKQEKERKRKDREFMDIQRRWRSREKTRASAFERENVRDDSREESKLREKEKQLKKLEAFNDEDDYIRKHYKYYYDHPTWVKERMIDRKREIEWEEQDARDEQQEIEEAQRANPSALPKQTGKISLSIGKRQGPTATTTQPSSRPKSGPTDLMEEEEELKLSRRPLVSSLNSLDSEIPPLSAKDALFEWPLKWSALDEFILDGEIIPFVTNNIIEYLGVQEDELIDFVVQHVKDNKPPQELVSELEMTLDEDAEIFTAKLWRKLIFETERKSRNI</sequence>
<dbReference type="GO" id="GO:0006397">
    <property type="term" value="P:mRNA processing"/>
    <property type="evidence" value="ECO:0007669"/>
    <property type="project" value="UniProtKB-KW"/>
</dbReference>
<dbReference type="AlphaFoldDB" id="A0A060T3B4"/>
<dbReference type="Gene3D" id="1.20.1390.10">
    <property type="entry name" value="PWI domain"/>
    <property type="match status" value="1"/>
</dbReference>
<feature type="region of interest" description="Disordered" evidence="6">
    <location>
        <begin position="322"/>
        <end position="354"/>
    </location>
</feature>
<feature type="compositionally biased region" description="Low complexity" evidence="6">
    <location>
        <begin position="190"/>
        <end position="206"/>
    </location>
</feature>
<dbReference type="PROSITE" id="PS51025">
    <property type="entry name" value="PWI"/>
    <property type="match status" value="1"/>
</dbReference>
<dbReference type="PANTHER" id="PTHR18806:SF4">
    <property type="entry name" value="RNA-BINDING PROTEIN 25"/>
    <property type="match status" value="1"/>
</dbReference>